<organism evidence="4 7">
    <name type="scientific">Streptomyces avermitilis</name>
    <dbReference type="NCBI Taxonomy" id="33903"/>
    <lineage>
        <taxon>Bacteria</taxon>
        <taxon>Bacillati</taxon>
        <taxon>Actinomycetota</taxon>
        <taxon>Actinomycetes</taxon>
        <taxon>Kitasatosporales</taxon>
        <taxon>Streptomycetaceae</taxon>
        <taxon>Streptomyces</taxon>
    </lineage>
</organism>
<dbReference type="PANTHER" id="PTHR43649">
    <property type="entry name" value="ARABINOSE-BINDING PROTEIN-RELATED"/>
    <property type="match status" value="1"/>
</dbReference>
<dbReference type="Proteomes" id="UP000299211">
    <property type="component" value="Unassembled WGS sequence"/>
</dbReference>
<dbReference type="Proteomes" id="UP000302139">
    <property type="component" value="Unassembled WGS sequence"/>
</dbReference>
<reference evidence="5 6" key="1">
    <citation type="submission" date="2019-04" db="EMBL/GenBank/DDBJ databases">
        <title>Draft genome sequences of Streptomyces avermitilis ATCC 31267.</title>
        <authorList>
            <person name="Komaki H."/>
            <person name="Tamura T."/>
            <person name="Hosoyama A."/>
        </authorList>
    </citation>
    <scope>NUCLEOTIDE SEQUENCE [LARGE SCALE GENOMIC DNA]</scope>
    <source>
        <strain evidence="5 6">ATCC 31267</strain>
    </source>
</reference>
<name>A0A4D4LQN1_STRAX</name>
<dbReference type="SUPFAM" id="SSF53850">
    <property type="entry name" value="Periplasmic binding protein-like II"/>
    <property type="match status" value="1"/>
</dbReference>
<comment type="similarity">
    <text evidence="1">Belongs to the bacterial solute-binding protein 1 family.</text>
</comment>
<reference evidence="4 7" key="2">
    <citation type="submission" date="2019-04" db="EMBL/GenBank/DDBJ databases">
        <title>Draft genome sequences of Streptomyces avermitilis NBRC 14893.</title>
        <authorList>
            <person name="Komaki H."/>
            <person name="Tamura T."/>
            <person name="Hosoyama A."/>
        </authorList>
    </citation>
    <scope>NUCLEOTIDE SEQUENCE [LARGE SCALE GENOMIC DNA]</scope>
    <source>
        <strain evidence="4 7">NBRC 14893</strain>
    </source>
</reference>
<dbReference type="Gene3D" id="3.40.190.10">
    <property type="entry name" value="Periplasmic binding protein-like II"/>
    <property type="match status" value="2"/>
</dbReference>
<keyword evidence="2" id="KW-0813">Transport</keyword>
<evidence type="ECO:0000256" key="3">
    <source>
        <dbReference type="SAM" id="MobiDB-lite"/>
    </source>
</evidence>
<evidence type="ECO:0000313" key="6">
    <source>
        <dbReference type="Proteomes" id="UP000299211"/>
    </source>
</evidence>
<dbReference type="AlphaFoldDB" id="A0A4D4LQN1"/>
<dbReference type="EMBL" id="BJHY01000001">
    <property type="protein sequence ID" value="GDY79174.1"/>
    <property type="molecule type" value="Genomic_DNA"/>
</dbReference>
<protein>
    <submittedName>
        <fullName evidence="4">ABC transporter substrate-binding protein</fullName>
    </submittedName>
</protein>
<dbReference type="EMBL" id="BJHX01000001">
    <property type="protein sequence ID" value="GDY60748.1"/>
    <property type="molecule type" value="Genomic_DNA"/>
</dbReference>
<feature type="region of interest" description="Disordered" evidence="3">
    <location>
        <begin position="1"/>
        <end position="24"/>
    </location>
</feature>
<dbReference type="InterPro" id="IPR050490">
    <property type="entry name" value="Bact_solute-bd_prot1"/>
</dbReference>
<dbReference type="InterPro" id="IPR006059">
    <property type="entry name" value="SBP"/>
</dbReference>
<gene>
    <name evidence="4" type="ORF">SAV14893_001410</name>
    <name evidence="5" type="ORF">SAV31267_086590</name>
</gene>
<dbReference type="GeneID" id="41538189"/>
<evidence type="ECO:0000313" key="4">
    <source>
        <dbReference type="EMBL" id="GDY60748.1"/>
    </source>
</evidence>
<dbReference type="Pfam" id="PF01547">
    <property type="entry name" value="SBP_bac_1"/>
    <property type="match status" value="1"/>
</dbReference>
<dbReference type="OMA" id="GFQEFMV"/>
<dbReference type="STRING" id="33903.AQJ43_11110"/>
<dbReference type="PANTHER" id="PTHR43649:SF29">
    <property type="entry name" value="OSMOPROTECTIVE COMPOUNDS-BINDING PROTEIN GGTB"/>
    <property type="match status" value="1"/>
</dbReference>
<evidence type="ECO:0000256" key="1">
    <source>
        <dbReference type="ARBA" id="ARBA00008520"/>
    </source>
</evidence>
<proteinExistence type="inferred from homology"/>
<accession>A0A4D4LQN1</accession>
<dbReference type="RefSeq" id="WP_010982518.1">
    <property type="nucleotide sequence ID" value="NZ_BAABTN010000054.1"/>
</dbReference>
<evidence type="ECO:0000313" key="7">
    <source>
        <dbReference type="Proteomes" id="UP000302139"/>
    </source>
</evidence>
<evidence type="ECO:0000256" key="2">
    <source>
        <dbReference type="ARBA" id="ARBA00022448"/>
    </source>
</evidence>
<evidence type="ECO:0000313" key="5">
    <source>
        <dbReference type="EMBL" id="GDY79174.1"/>
    </source>
</evidence>
<sequence>MTQQSRNPLAARGPGRPPTAGVTPGRRSVVGGVFGLGAAVLGAPLLTACGGGAGADPKTVTFGSNGADATPKSAYAAVTKAFTKDSGLTVKTNTVDHDTFQKSISTYLQGTPDDVFTWFAGYRMQYFAKKKLCSPLDEVWDKIGAGFSDATKQLSRGEDGKYYFVPLYNYPWAVFYRKSVFKERGYQIPQKWSEFIALAKQMKKDGLSPIASGYGGGDSWSILGAFDYVNMRTNGYDFHMSLMRGKVSWTDKRAVATLDHWRELAPHYQQGAGGRSWQDAAQSLLDKKSGMAVIGLFLGQQITDEKIRSDIDFFPFPEIDATHGQDAVEAPTDGFMLSRRPKNEDGAKKFLEFLGGARTEEVYMGVDPSNLAVNEEADTGSYNALQKKSADLIASAKHISQFADRDSDPGFISTVVLPGLTQWLGHPDDGAGTLKKIESQRSRFFTA</sequence>
<comment type="caution">
    <text evidence="4">The sequence shown here is derived from an EMBL/GenBank/DDBJ whole genome shotgun (WGS) entry which is preliminary data.</text>
</comment>